<dbReference type="InterPro" id="IPR024227">
    <property type="entry name" value="DUF3795"/>
</dbReference>
<dbReference type="EMBL" id="JAINWA010000001">
    <property type="protein sequence ID" value="MCD1653812.1"/>
    <property type="molecule type" value="Genomic_DNA"/>
</dbReference>
<reference evidence="1" key="1">
    <citation type="submission" date="2021-08" db="EMBL/GenBank/DDBJ databases">
        <title>Comparative analyses of Brucepasteria parasyntrophica and Teretinema zuelzerae.</title>
        <authorList>
            <person name="Song Y."/>
            <person name="Brune A."/>
        </authorList>
    </citation>
    <scope>NUCLEOTIDE SEQUENCE</scope>
    <source>
        <strain evidence="1">DSM 1903</strain>
    </source>
</reference>
<dbReference type="RefSeq" id="WP_230753284.1">
    <property type="nucleotide sequence ID" value="NZ_JAINWA010000001.1"/>
</dbReference>
<dbReference type="AlphaFoldDB" id="A0AAE3EFZ5"/>
<dbReference type="Pfam" id="PF12675">
    <property type="entry name" value="DUF3795"/>
    <property type="match status" value="1"/>
</dbReference>
<evidence type="ECO:0000313" key="2">
    <source>
        <dbReference type="Proteomes" id="UP001198163"/>
    </source>
</evidence>
<organism evidence="1 2">
    <name type="scientific">Teretinema zuelzerae</name>
    <dbReference type="NCBI Taxonomy" id="156"/>
    <lineage>
        <taxon>Bacteria</taxon>
        <taxon>Pseudomonadati</taxon>
        <taxon>Spirochaetota</taxon>
        <taxon>Spirochaetia</taxon>
        <taxon>Spirochaetales</taxon>
        <taxon>Treponemataceae</taxon>
        <taxon>Teretinema</taxon>
    </lineage>
</organism>
<sequence>MEKMIAACGLDCAKCNAFIAWKTDDNALRAKTAGEWAKAYNFAFTPEMINCSGCLEADDIKIGHCAVCEMRTCAQRKPAETCASCGSFPCKTVEAFHAQVPEAAQNLKSL</sequence>
<proteinExistence type="predicted"/>
<comment type="caution">
    <text evidence="1">The sequence shown here is derived from an EMBL/GenBank/DDBJ whole genome shotgun (WGS) entry which is preliminary data.</text>
</comment>
<dbReference type="Proteomes" id="UP001198163">
    <property type="component" value="Unassembled WGS sequence"/>
</dbReference>
<protein>
    <submittedName>
        <fullName evidence="1">DUF3795 domain-containing protein</fullName>
    </submittedName>
</protein>
<evidence type="ECO:0000313" key="1">
    <source>
        <dbReference type="EMBL" id="MCD1653812.1"/>
    </source>
</evidence>
<name>A0AAE3EFZ5_9SPIR</name>
<keyword evidence="2" id="KW-1185">Reference proteome</keyword>
<gene>
    <name evidence="1" type="ORF">K7J14_03745</name>
</gene>
<accession>A0AAE3EFZ5</accession>